<sequence length="24" mass="2713">MLIAIRAPLNIHPHSQLAKSPIEY</sequence>
<dbReference type="EMBL" id="LATX01000715">
    <property type="protein sequence ID" value="KTB45409.1"/>
    <property type="molecule type" value="Genomic_DNA"/>
</dbReference>
<gene>
    <name evidence="1" type="ORF">WG66_2014</name>
</gene>
<evidence type="ECO:0000313" key="1">
    <source>
        <dbReference type="EMBL" id="KTB45409.1"/>
    </source>
</evidence>
<dbReference type="Proteomes" id="UP000054988">
    <property type="component" value="Unassembled WGS sequence"/>
</dbReference>
<reference evidence="1 2" key="1">
    <citation type="submission" date="2015-12" db="EMBL/GenBank/DDBJ databases">
        <title>Draft genome sequence of Moniliophthora roreri, the causal agent of frosty pod rot of cacao.</title>
        <authorList>
            <person name="Aime M.C."/>
            <person name="Diaz-Valderrama J.R."/>
            <person name="Kijpornyongpan T."/>
            <person name="Phillips-Mora W."/>
        </authorList>
    </citation>
    <scope>NUCLEOTIDE SEQUENCE [LARGE SCALE GENOMIC DNA]</scope>
    <source>
        <strain evidence="1 2">MCA 2952</strain>
    </source>
</reference>
<evidence type="ECO:0000313" key="2">
    <source>
        <dbReference type="Proteomes" id="UP000054988"/>
    </source>
</evidence>
<dbReference type="AlphaFoldDB" id="A0A0W0GA05"/>
<accession>A0A0W0GA05</accession>
<protein>
    <submittedName>
        <fullName evidence="1">Uncharacterized protein</fullName>
    </submittedName>
</protein>
<name>A0A0W0GA05_MONRR</name>
<organism evidence="1 2">
    <name type="scientific">Moniliophthora roreri</name>
    <name type="common">Frosty pod rot fungus</name>
    <name type="synonym">Monilia roreri</name>
    <dbReference type="NCBI Taxonomy" id="221103"/>
    <lineage>
        <taxon>Eukaryota</taxon>
        <taxon>Fungi</taxon>
        <taxon>Dikarya</taxon>
        <taxon>Basidiomycota</taxon>
        <taxon>Agaricomycotina</taxon>
        <taxon>Agaricomycetes</taxon>
        <taxon>Agaricomycetidae</taxon>
        <taxon>Agaricales</taxon>
        <taxon>Marasmiineae</taxon>
        <taxon>Marasmiaceae</taxon>
        <taxon>Moniliophthora</taxon>
    </lineage>
</organism>
<proteinExistence type="predicted"/>
<comment type="caution">
    <text evidence="1">The sequence shown here is derived from an EMBL/GenBank/DDBJ whole genome shotgun (WGS) entry which is preliminary data.</text>
</comment>